<evidence type="ECO:0000256" key="2">
    <source>
        <dbReference type="ARBA" id="ARBA00012438"/>
    </source>
</evidence>
<dbReference type="Proteomes" id="UP000199138">
    <property type="component" value="Unassembled WGS sequence"/>
</dbReference>
<dbReference type="InterPro" id="IPR003594">
    <property type="entry name" value="HATPase_dom"/>
</dbReference>
<dbReference type="GO" id="GO:0000155">
    <property type="term" value="F:phosphorelay sensor kinase activity"/>
    <property type="evidence" value="ECO:0007669"/>
    <property type="project" value="InterPro"/>
</dbReference>
<dbReference type="SUPFAM" id="SSF55874">
    <property type="entry name" value="ATPase domain of HSP90 chaperone/DNA topoisomerase II/histidine kinase"/>
    <property type="match status" value="1"/>
</dbReference>
<keyword evidence="6" id="KW-0472">Membrane</keyword>
<feature type="domain" description="Histidine kinase" evidence="7">
    <location>
        <begin position="374"/>
        <end position="599"/>
    </location>
</feature>
<accession>A0A1I7IG41</accession>
<protein>
    <recommendedName>
        <fullName evidence="2">histidine kinase</fullName>
        <ecNumber evidence="2">2.7.13.3</ecNumber>
    </recommendedName>
</protein>
<evidence type="ECO:0000313" key="9">
    <source>
        <dbReference type="EMBL" id="SFU71882.1"/>
    </source>
</evidence>
<dbReference type="InterPro" id="IPR001789">
    <property type="entry name" value="Sig_transdc_resp-reg_receiver"/>
</dbReference>
<keyword evidence="6" id="KW-0812">Transmembrane</keyword>
<dbReference type="Gene3D" id="3.30.565.10">
    <property type="entry name" value="Histidine kinase-like ATPase, C-terminal domain"/>
    <property type="match status" value="1"/>
</dbReference>
<name>A0A1I7IG41_9FLAO</name>
<dbReference type="CDD" id="cd00082">
    <property type="entry name" value="HisKA"/>
    <property type="match status" value="1"/>
</dbReference>
<feature type="modified residue" description="4-aspartylphosphate" evidence="5">
    <location>
        <position position="671"/>
    </location>
</feature>
<keyword evidence="10" id="KW-1185">Reference proteome</keyword>
<dbReference type="InterPro" id="IPR003661">
    <property type="entry name" value="HisK_dim/P_dom"/>
</dbReference>
<evidence type="ECO:0000313" key="10">
    <source>
        <dbReference type="Proteomes" id="UP000199138"/>
    </source>
</evidence>
<evidence type="ECO:0000256" key="4">
    <source>
        <dbReference type="ARBA" id="ARBA00023012"/>
    </source>
</evidence>
<dbReference type="RefSeq" id="WP_093026195.1">
    <property type="nucleotide sequence ID" value="NZ_FPBK01000016.1"/>
</dbReference>
<evidence type="ECO:0000259" key="8">
    <source>
        <dbReference type="PROSITE" id="PS50110"/>
    </source>
</evidence>
<comment type="catalytic activity">
    <reaction evidence="1">
        <text>ATP + protein L-histidine = ADP + protein N-phospho-L-histidine.</text>
        <dbReference type="EC" id="2.7.13.3"/>
    </reaction>
</comment>
<dbReference type="InterPro" id="IPR036890">
    <property type="entry name" value="HATPase_C_sf"/>
</dbReference>
<keyword evidence="4" id="KW-0902">Two-component regulatory system</keyword>
<evidence type="ECO:0000259" key="7">
    <source>
        <dbReference type="PROSITE" id="PS50109"/>
    </source>
</evidence>
<dbReference type="PROSITE" id="PS51257">
    <property type="entry name" value="PROKAR_LIPOPROTEIN"/>
    <property type="match status" value="1"/>
</dbReference>
<dbReference type="InterPro" id="IPR011990">
    <property type="entry name" value="TPR-like_helical_dom_sf"/>
</dbReference>
<dbReference type="SUPFAM" id="SSF52172">
    <property type="entry name" value="CheY-like"/>
    <property type="match status" value="1"/>
</dbReference>
<keyword evidence="9" id="KW-0808">Transferase</keyword>
<proteinExistence type="predicted"/>
<dbReference type="CDD" id="cd17546">
    <property type="entry name" value="REC_hyHK_CKI1_RcsC-like"/>
    <property type="match status" value="1"/>
</dbReference>
<feature type="transmembrane region" description="Helical" evidence="6">
    <location>
        <begin position="318"/>
        <end position="334"/>
    </location>
</feature>
<dbReference type="PROSITE" id="PS50110">
    <property type="entry name" value="RESPONSE_REGULATORY"/>
    <property type="match status" value="1"/>
</dbReference>
<evidence type="ECO:0000256" key="3">
    <source>
        <dbReference type="ARBA" id="ARBA00022553"/>
    </source>
</evidence>
<evidence type="ECO:0000256" key="5">
    <source>
        <dbReference type="PROSITE-ProRule" id="PRU00169"/>
    </source>
</evidence>
<sequence>MKLQNQLSLFIFFWFIISCVFGQQGSTDSFPIILNRAYDFYDKGNYKKSVKEGRELLRVAYELNNLEYIGEAYYLLGLNDETIEEYGRAKEKYLKALSIAEKRNDSIFILDIYNGLGNIASLRDNDFEKSEEYYLKGLEIGKAINDPYKMSFIINICWDYLENEQTQKVLPYLSDLYAYSNENDLKELSIDEAKSFSNVNYILGRYLGEKSNFSKAHYYLNKSITTAKQSSNYEELSDAYLADSKVFEKQKKIDSAYLQLMNHNKFYKLFLDKNMLNKLQVEEVKFNIEEYERALELSQKEQQFSESIATNRSKLNRVYLIIAILLLILVFVVLHQNSRRKKLIENLNKKNKALKLAEKKAAIAAEAKSNFVSNISHELRTPLHGVIGITSLLLSEDEISPKNKKLLKSLKFSGDYLLGLINNVLLMSKIDRHKIKIMPRSIELKNVFNHIGRTASYSAEKKNVAISFQIEENVPKYLILDDSVLSEVLINLIDNAVKFSENGNVWIRAKVPKEANVDLKEKVFIRFEVEDNGRGIPAEQKESIFYKFSQISGNESIMEGTGLGLSIVQNLLLQMGSDIHLESEIGKGSLFYFDLLCGITKVKEQEKVVEKEEVIYNFDNKRILMVEDNEINKLVTQKFLSPFNIHLDLASEGNSGWEKIQKNTYDLILLDINIPYFNGYEIAQKTRAQNINTPIVAVTASELAEIEEQVYNSGMNDILIKPFNKSNLLEILSKYLN</sequence>
<dbReference type="Gene3D" id="1.25.40.10">
    <property type="entry name" value="Tetratricopeptide repeat domain"/>
    <property type="match status" value="1"/>
</dbReference>
<keyword evidence="3 5" id="KW-0597">Phosphoprotein</keyword>
<dbReference type="InterPro" id="IPR036097">
    <property type="entry name" value="HisK_dim/P_sf"/>
</dbReference>
<dbReference type="SMART" id="SM00448">
    <property type="entry name" value="REC"/>
    <property type="match status" value="1"/>
</dbReference>
<dbReference type="SUPFAM" id="SSF47384">
    <property type="entry name" value="Homodimeric domain of signal transducing histidine kinase"/>
    <property type="match status" value="1"/>
</dbReference>
<dbReference type="PANTHER" id="PTHR45339">
    <property type="entry name" value="HYBRID SIGNAL TRANSDUCTION HISTIDINE KINASE J"/>
    <property type="match status" value="1"/>
</dbReference>
<dbReference type="STRING" id="1224947.SAMN05216480_11610"/>
<dbReference type="InterPro" id="IPR005467">
    <property type="entry name" value="His_kinase_dom"/>
</dbReference>
<dbReference type="Pfam" id="PF00512">
    <property type="entry name" value="HisKA"/>
    <property type="match status" value="1"/>
</dbReference>
<keyword evidence="9" id="KW-0418">Kinase</keyword>
<dbReference type="EMBL" id="FPBK01000016">
    <property type="protein sequence ID" value="SFU71882.1"/>
    <property type="molecule type" value="Genomic_DNA"/>
</dbReference>
<dbReference type="SUPFAM" id="SSF48452">
    <property type="entry name" value="TPR-like"/>
    <property type="match status" value="1"/>
</dbReference>
<dbReference type="PROSITE" id="PS50109">
    <property type="entry name" value="HIS_KIN"/>
    <property type="match status" value="1"/>
</dbReference>
<dbReference type="PANTHER" id="PTHR45339:SF1">
    <property type="entry name" value="HYBRID SIGNAL TRANSDUCTION HISTIDINE KINASE J"/>
    <property type="match status" value="1"/>
</dbReference>
<dbReference type="EC" id="2.7.13.3" evidence="2"/>
<dbReference type="Gene3D" id="3.40.50.2300">
    <property type="match status" value="1"/>
</dbReference>
<feature type="domain" description="Response regulatory" evidence="8">
    <location>
        <begin position="622"/>
        <end position="736"/>
    </location>
</feature>
<evidence type="ECO:0000256" key="1">
    <source>
        <dbReference type="ARBA" id="ARBA00000085"/>
    </source>
</evidence>
<dbReference type="InterPro" id="IPR004358">
    <property type="entry name" value="Sig_transdc_His_kin-like_C"/>
</dbReference>
<dbReference type="AlphaFoldDB" id="A0A1I7IG41"/>
<evidence type="ECO:0000256" key="6">
    <source>
        <dbReference type="SAM" id="Phobius"/>
    </source>
</evidence>
<organism evidence="9 10">
    <name type="scientific">Pustulibacterium marinum</name>
    <dbReference type="NCBI Taxonomy" id="1224947"/>
    <lineage>
        <taxon>Bacteria</taxon>
        <taxon>Pseudomonadati</taxon>
        <taxon>Bacteroidota</taxon>
        <taxon>Flavobacteriia</taxon>
        <taxon>Flavobacteriales</taxon>
        <taxon>Flavobacteriaceae</taxon>
        <taxon>Pustulibacterium</taxon>
    </lineage>
</organism>
<gene>
    <name evidence="9" type="ORF">SAMN05216480_11610</name>
</gene>
<dbReference type="Pfam" id="PF00072">
    <property type="entry name" value="Response_reg"/>
    <property type="match status" value="1"/>
</dbReference>
<dbReference type="SMART" id="SM00388">
    <property type="entry name" value="HisKA"/>
    <property type="match status" value="1"/>
</dbReference>
<keyword evidence="6" id="KW-1133">Transmembrane helix</keyword>
<dbReference type="InterPro" id="IPR011006">
    <property type="entry name" value="CheY-like_superfamily"/>
</dbReference>
<dbReference type="Pfam" id="PF02518">
    <property type="entry name" value="HATPase_c"/>
    <property type="match status" value="1"/>
</dbReference>
<dbReference type="SMART" id="SM00387">
    <property type="entry name" value="HATPase_c"/>
    <property type="match status" value="1"/>
</dbReference>
<reference evidence="10" key="1">
    <citation type="submission" date="2016-10" db="EMBL/GenBank/DDBJ databases">
        <authorList>
            <person name="Varghese N."/>
            <person name="Submissions S."/>
        </authorList>
    </citation>
    <scope>NUCLEOTIDE SEQUENCE [LARGE SCALE GENOMIC DNA]</scope>
    <source>
        <strain evidence="10">CGMCC 1.12333</strain>
    </source>
</reference>
<dbReference type="PRINTS" id="PR00344">
    <property type="entry name" value="BCTRLSENSOR"/>
</dbReference>
<dbReference type="Gene3D" id="1.10.287.130">
    <property type="match status" value="1"/>
</dbReference>
<dbReference type="OrthoDB" id="4457677at2"/>